<feature type="non-terminal residue" evidence="1">
    <location>
        <position position="1"/>
    </location>
</feature>
<gene>
    <name evidence="1" type="ORF">LCGC14_3072570</name>
</gene>
<reference evidence="1" key="1">
    <citation type="journal article" date="2015" name="Nature">
        <title>Complex archaea that bridge the gap between prokaryotes and eukaryotes.</title>
        <authorList>
            <person name="Spang A."/>
            <person name="Saw J.H."/>
            <person name="Jorgensen S.L."/>
            <person name="Zaremba-Niedzwiedzka K."/>
            <person name="Martijn J."/>
            <person name="Lind A.E."/>
            <person name="van Eijk R."/>
            <person name="Schleper C."/>
            <person name="Guy L."/>
            <person name="Ettema T.J."/>
        </authorList>
    </citation>
    <scope>NUCLEOTIDE SEQUENCE</scope>
</reference>
<dbReference type="EMBL" id="LAZR01065393">
    <property type="protein sequence ID" value="KKK55637.1"/>
    <property type="molecule type" value="Genomic_DNA"/>
</dbReference>
<accession>A0A0F8WFL4</accession>
<dbReference type="AlphaFoldDB" id="A0A0F8WFL4"/>
<sequence length="125" mass="14182">NFTGTKNISDPKNLTEDEQDTLIKELLKLACDTSSLEGKKLSEKIDQILTVRVENELMINKLLQVGTVHDQISIENAAKINNRSKDSLSDLVKVKQLLEGLPTDRISVENEDNQFRMDRLADMRN</sequence>
<protein>
    <submittedName>
        <fullName evidence="1">Uncharacterized protein</fullName>
    </submittedName>
</protein>
<evidence type="ECO:0000313" key="1">
    <source>
        <dbReference type="EMBL" id="KKK55637.1"/>
    </source>
</evidence>
<organism evidence="1">
    <name type="scientific">marine sediment metagenome</name>
    <dbReference type="NCBI Taxonomy" id="412755"/>
    <lineage>
        <taxon>unclassified sequences</taxon>
        <taxon>metagenomes</taxon>
        <taxon>ecological metagenomes</taxon>
    </lineage>
</organism>
<comment type="caution">
    <text evidence="1">The sequence shown here is derived from an EMBL/GenBank/DDBJ whole genome shotgun (WGS) entry which is preliminary data.</text>
</comment>
<name>A0A0F8WFL4_9ZZZZ</name>
<proteinExistence type="predicted"/>